<name>A0A2P2N5P6_RHIMU</name>
<protein>
    <submittedName>
        <fullName evidence="2">Uncharacterized protein</fullName>
    </submittedName>
</protein>
<feature type="region of interest" description="Disordered" evidence="1">
    <location>
        <begin position="69"/>
        <end position="93"/>
    </location>
</feature>
<evidence type="ECO:0000256" key="1">
    <source>
        <dbReference type="SAM" id="MobiDB-lite"/>
    </source>
</evidence>
<sequence>MNSTSPLSLLRPRIEEVSHNHRLMVFALGEGFQATMTTLEGSKCKIMLEDGNGTWAIAHNPTWLKPYHSPDRQDHMISPAAKQQCADNLEKTS</sequence>
<dbReference type="AlphaFoldDB" id="A0A2P2N5P6"/>
<reference evidence="2" key="1">
    <citation type="submission" date="2018-02" db="EMBL/GenBank/DDBJ databases">
        <title>Rhizophora mucronata_Transcriptome.</title>
        <authorList>
            <person name="Meera S.P."/>
            <person name="Sreeshan A."/>
            <person name="Augustine A."/>
        </authorList>
    </citation>
    <scope>NUCLEOTIDE SEQUENCE</scope>
    <source>
        <tissue evidence="2">Leaf</tissue>
    </source>
</reference>
<evidence type="ECO:0000313" key="2">
    <source>
        <dbReference type="EMBL" id="MBX37819.1"/>
    </source>
</evidence>
<dbReference type="EMBL" id="GGEC01057335">
    <property type="protein sequence ID" value="MBX37819.1"/>
    <property type="molecule type" value="Transcribed_RNA"/>
</dbReference>
<accession>A0A2P2N5P6</accession>
<proteinExistence type="predicted"/>
<organism evidence="2">
    <name type="scientific">Rhizophora mucronata</name>
    <name type="common">Asiatic mangrove</name>
    <dbReference type="NCBI Taxonomy" id="61149"/>
    <lineage>
        <taxon>Eukaryota</taxon>
        <taxon>Viridiplantae</taxon>
        <taxon>Streptophyta</taxon>
        <taxon>Embryophyta</taxon>
        <taxon>Tracheophyta</taxon>
        <taxon>Spermatophyta</taxon>
        <taxon>Magnoliopsida</taxon>
        <taxon>eudicotyledons</taxon>
        <taxon>Gunneridae</taxon>
        <taxon>Pentapetalae</taxon>
        <taxon>rosids</taxon>
        <taxon>fabids</taxon>
        <taxon>Malpighiales</taxon>
        <taxon>Rhizophoraceae</taxon>
        <taxon>Rhizophora</taxon>
    </lineage>
</organism>